<feature type="transmembrane region" description="Helical" evidence="7">
    <location>
        <begin position="59"/>
        <end position="78"/>
    </location>
</feature>
<evidence type="ECO:0000256" key="3">
    <source>
        <dbReference type="ARBA" id="ARBA00022692"/>
    </source>
</evidence>
<dbReference type="PANTHER" id="PTHR14969">
    <property type="entry name" value="SPHINGOSINE-1-PHOSPHATE PHOSPHOHYDROLASE"/>
    <property type="match status" value="1"/>
</dbReference>
<evidence type="ECO:0000259" key="8">
    <source>
        <dbReference type="SMART" id="SM00014"/>
    </source>
</evidence>
<dbReference type="Proteomes" id="UP001203004">
    <property type="component" value="Unassembled WGS sequence"/>
</dbReference>
<feature type="transmembrane region" description="Helical" evidence="7">
    <location>
        <begin position="33"/>
        <end position="53"/>
    </location>
</feature>
<dbReference type="SUPFAM" id="SSF48317">
    <property type="entry name" value="Acid phosphatase/Vanadium-dependent haloperoxidase"/>
    <property type="match status" value="1"/>
</dbReference>
<evidence type="ECO:0000256" key="5">
    <source>
        <dbReference type="ARBA" id="ARBA00022989"/>
    </source>
</evidence>
<reference evidence="9 10" key="1">
    <citation type="submission" date="2022-05" db="EMBL/GenBank/DDBJ databases">
        <title>Sporolactobacillus sp nov CPB3-1, isolated from tree bark (Mangifera indica L.).</title>
        <authorList>
            <person name="Phuengjayaem S."/>
            <person name="Tanasupawat S."/>
        </authorList>
    </citation>
    <scope>NUCLEOTIDE SEQUENCE [LARGE SCALE GENOMIC DNA]</scope>
    <source>
        <strain evidence="9 10">CPB3-1</strain>
    </source>
</reference>
<gene>
    <name evidence="9" type="ORF">M3N64_00025</name>
</gene>
<dbReference type="EMBL" id="JAMAST010000001">
    <property type="protein sequence ID" value="MCL1630343.1"/>
    <property type="molecule type" value="Genomic_DNA"/>
</dbReference>
<evidence type="ECO:0000256" key="1">
    <source>
        <dbReference type="ARBA" id="ARBA00004651"/>
    </source>
</evidence>
<keyword evidence="6 7" id="KW-0472">Membrane</keyword>
<evidence type="ECO:0000256" key="6">
    <source>
        <dbReference type="ARBA" id="ARBA00023136"/>
    </source>
</evidence>
<evidence type="ECO:0000256" key="2">
    <source>
        <dbReference type="ARBA" id="ARBA00022475"/>
    </source>
</evidence>
<feature type="domain" description="Phosphatidic acid phosphatase type 2/haloperoxidase" evidence="8">
    <location>
        <begin position="57"/>
        <end position="169"/>
    </location>
</feature>
<evidence type="ECO:0000313" key="10">
    <source>
        <dbReference type="Proteomes" id="UP001203004"/>
    </source>
</evidence>
<keyword evidence="3 7" id="KW-0812">Transmembrane</keyword>
<organism evidence="9 10">
    <name type="scientific">Sporolactobacillus mangiferae</name>
    <dbReference type="NCBI Taxonomy" id="2940498"/>
    <lineage>
        <taxon>Bacteria</taxon>
        <taxon>Bacillati</taxon>
        <taxon>Bacillota</taxon>
        <taxon>Bacilli</taxon>
        <taxon>Bacillales</taxon>
        <taxon>Sporolactobacillaceae</taxon>
        <taxon>Sporolactobacillus</taxon>
    </lineage>
</organism>
<feature type="transmembrane region" description="Helical" evidence="7">
    <location>
        <begin position="113"/>
        <end position="135"/>
    </location>
</feature>
<dbReference type="Pfam" id="PF01569">
    <property type="entry name" value="PAP2"/>
    <property type="match status" value="1"/>
</dbReference>
<proteinExistence type="predicted"/>
<keyword evidence="4" id="KW-0378">Hydrolase</keyword>
<feature type="transmembrane region" description="Helical" evidence="7">
    <location>
        <begin position="155"/>
        <end position="174"/>
    </location>
</feature>
<dbReference type="InterPro" id="IPR000326">
    <property type="entry name" value="PAP2/HPO"/>
</dbReference>
<keyword evidence="2" id="KW-1003">Cell membrane</keyword>
<dbReference type="RefSeq" id="WP_249096821.1">
    <property type="nucleotide sequence ID" value="NZ_JAMAST010000001.1"/>
</dbReference>
<evidence type="ECO:0000256" key="7">
    <source>
        <dbReference type="SAM" id="Phobius"/>
    </source>
</evidence>
<dbReference type="SMART" id="SM00014">
    <property type="entry name" value="acidPPc"/>
    <property type="match status" value="1"/>
</dbReference>
<dbReference type="InterPro" id="IPR036938">
    <property type="entry name" value="PAP2/HPO_sf"/>
</dbReference>
<dbReference type="PANTHER" id="PTHR14969:SF62">
    <property type="entry name" value="DECAPRENYLPHOSPHORYL-5-PHOSPHORIBOSE PHOSPHATASE RV3807C-RELATED"/>
    <property type="match status" value="1"/>
</dbReference>
<comment type="subcellular location">
    <subcellularLocation>
        <location evidence="1">Cell membrane</location>
        <topology evidence="1">Multi-pass membrane protein</topology>
    </subcellularLocation>
</comment>
<evidence type="ECO:0000313" key="9">
    <source>
        <dbReference type="EMBL" id="MCL1630343.1"/>
    </source>
</evidence>
<name>A0ABT0M6S0_9BACL</name>
<sequence>MLLNELYELECRLFRKINQHFERRIWNAYFRTVTNVGGAVLEILLVLLLLIFARGHLRLTAVACAISLTASHIIVQVFKKCFPRKRPYLILDDANYPVNALQDNSFPSGHTTAIFSVIIPLILFHPSLSLILLPVGLSVAVSRIFLGLHYPSDVLAGMMLGTITGYICFIKIVLPYAF</sequence>
<comment type="caution">
    <text evidence="9">The sequence shown here is derived from an EMBL/GenBank/DDBJ whole genome shotgun (WGS) entry which is preliminary data.</text>
</comment>
<evidence type="ECO:0000256" key="4">
    <source>
        <dbReference type="ARBA" id="ARBA00022801"/>
    </source>
</evidence>
<protein>
    <submittedName>
        <fullName evidence="9">Phosphatase PAP2 family protein</fullName>
    </submittedName>
</protein>
<accession>A0ABT0M6S0</accession>
<keyword evidence="5 7" id="KW-1133">Transmembrane helix</keyword>
<keyword evidence="10" id="KW-1185">Reference proteome</keyword>
<dbReference type="Gene3D" id="1.20.144.10">
    <property type="entry name" value="Phosphatidic acid phosphatase type 2/haloperoxidase"/>
    <property type="match status" value="2"/>
</dbReference>